<organism evidence="1">
    <name type="scientific">viral metagenome</name>
    <dbReference type="NCBI Taxonomy" id="1070528"/>
    <lineage>
        <taxon>unclassified sequences</taxon>
        <taxon>metagenomes</taxon>
        <taxon>organismal metagenomes</taxon>
    </lineage>
</organism>
<sequence length="166" mass="18488">MNNCVLGIDPGYSGAIAVFNCGQPNHVYDIRVYDMPILKTGKKTELDEVELFTLFDNLLFGGRKVSAFVEKAQTMPGQGIASTGRYLVGYGQILGILAGLRIPKTLVHPRTWKAKMMRDMEKEKQASILRCKQLFPEFAQQHLTLKKHHGRADAILIGYFGMQTGG</sequence>
<protein>
    <submittedName>
        <fullName evidence="1">Uncharacterized protein</fullName>
    </submittedName>
</protein>
<dbReference type="GO" id="GO:0003676">
    <property type="term" value="F:nucleic acid binding"/>
    <property type="evidence" value="ECO:0007669"/>
    <property type="project" value="InterPro"/>
</dbReference>
<reference evidence="1" key="1">
    <citation type="submission" date="2020-03" db="EMBL/GenBank/DDBJ databases">
        <title>The deep terrestrial virosphere.</title>
        <authorList>
            <person name="Holmfeldt K."/>
            <person name="Nilsson E."/>
            <person name="Simone D."/>
            <person name="Lopez-Fernandez M."/>
            <person name="Wu X."/>
            <person name="de Brujin I."/>
            <person name="Lundin D."/>
            <person name="Andersson A."/>
            <person name="Bertilsson S."/>
            <person name="Dopson M."/>
        </authorList>
    </citation>
    <scope>NUCLEOTIDE SEQUENCE</scope>
    <source>
        <strain evidence="2">MM415A01183</strain>
        <strain evidence="3">MM415B03397</strain>
        <strain evidence="1">TM448A03014</strain>
        <strain evidence="4">TM448B02918</strain>
    </source>
</reference>
<evidence type="ECO:0000313" key="3">
    <source>
        <dbReference type="EMBL" id="QJA91336.1"/>
    </source>
</evidence>
<name>A0A6H1ZZ53_9ZZZZ</name>
<evidence type="ECO:0000313" key="4">
    <source>
        <dbReference type="EMBL" id="QJI02079.1"/>
    </source>
</evidence>
<dbReference type="SUPFAM" id="SSF53098">
    <property type="entry name" value="Ribonuclease H-like"/>
    <property type="match status" value="1"/>
</dbReference>
<dbReference type="EMBL" id="MT144368">
    <property type="protein sequence ID" value="QJA52788.1"/>
    <property type="molecule type" value="Genomic_DNA"/>
</dbReference>
<gene>
    <name evidence="2" type="ORF">MM415A01183_0010</name>
    <name evidence="3" type="ORF">MM415B03397_0009</name>
    <name evidence="1" type="ORF">TM448A03014_0009</name>
    <name evidence="4" type="ORF">TM448B02918_0009</name>
</gene>
<dbReference type="PANTHER" id="PTHR36015:SF6">
    <property type="entry name" value="HOLLIDAY JUNCTION RESOLVASE MOC1, CHLOROPLASTIC-RELATED"/>
    <property type="match status" value="1"/>
</dbReference>
<dbReference type="AlphaFoldDB" id="A0A6H1ZZ53"/>
<accession>A0A6H1ZZ53</accession>
<dbReference type="InterPro" id="IPR045290">
    <property type="entry name" value="MOC1-like"/>
</dbReference>
<dbReference type="EMBL" id="MT144973">
    <property type="protein sequence ID" value="QJI02079.1"/>
    <property type="molecule type" value="Genomic_DNA"/>
</dbReference>
<dbReference type="CDD" id="cd22992">
    <property type="entry name" value="MOC1"/>
    <property type="match status" value="1"/>
</dbReference>
<dbReference type="Gene3D" id="3.30.420.10">
    <property type="entry name" value="Ribonuclease H-like superfamily/Ribonuclease H"/>
    <property type="match status" value="1"/>
</dbReference>
<dbReference type="InterPro" id="IPR012337">
    <property type="entry name" value="RNaseH-like_sf"/>
</dbReference>
<evidence type="ECO:0000313" key="2">
    <source>
        <dbReference type="EMBL" id="QJA77924.1"/>
    </source>
</evidence>
<dbReference type="GO" id="GO:0008821">
    <property type="term" value="F:crossover junction DNA endonuclease activity"/>
    <property type="evidence" value="ECO:0007669"/>
    <property type="project" value="InterPro"/>
</dbReference>
<dbReference type="PANTHER" id="PTHR36015">
    <property type="entry name" value="HOLLIDAY JUNCTION RESOLVASE MOC1, CHLOROPLASTIC-RELATED"/>
    <property type="match status" value="1"/>
</dbReference>
<dbReference type="InterPro" id="IPR036397">
    <property type="entry name" value="RNaseH_sf"/>
</dbReference>
<dbReference type="EMBL" id="MT142980">
    <property type="protein sequence ID" value="QJA91336.1"/>
    <property type="molecule type" value="Genomic_DNA"/>
</dbReference>
<evidence type="ECO:0000313" key="1">
    <source>
        <dbReference type="EMBL" id="QJA52788.1"/>
    </source>
</evidence>
<dbReference type="EMBL" id="MT142310">
    <property type="protein sequence ID" value="QJA77924.1"/>
    <property type="molecule type" value="Genomic_DNA"/>
</dbReference>
<proteinExistence type="predicted"/>